<dbReference type="InterPro" id="IPR000340">
    <property type="entry name" value="Dual-sp_phosphatase_cat-dom"/>
</dbReference>
<accession>A0AAQ3K3W0</accession>
<dbReference type="InterPro" id="IPR029021">
    <property type="entry name" value="Prot-tyrosine_phosphatase-like"/>
</dbReference>
<name>A0AAQ3K3W0_9LILI</name>
<dbReference type="PANTHER" id="PTHR47216:SF4">
    <property type="entry name" value="OS01G0859400 PROTEIN"/>
    <property type="match status" value="1"/>
</dbReference>
<dbReference type="PANTHER" id="PTHR47216">
    <property type="match status" value="1"/>
</dbReference>
<protein>
    <recommendedName>
        <fullName evidence="2">Tyrosine specific protein phosphatases domain-containing protein</fullName>
    </recommendedName>
</protein>
<evidence type="ECO:0000256" key="1">
    <source>
        <dbReference type="SAM" id="Phobius"/>
    </source>
</evidence>
<dbReference type="Proteomes" id="UP001327560">
    <property type="component" value="Chromosome 3"/>
</dbReference>
<evidence type="ECO:0000313" key="3">
    <source>
        <dbReference type="EMBL" id="WOL01599.1"/>
    </source>
</evidence>
<dbReference type="EMBL" id="CP136892">
    <property type="protein sequence ID" value="WOL01599.1"/>
    <property type="molecule type" value="Genomic_DNA"/>
</dbReference>
<dbReference type="PROSITE" id="PS50056">
    <property type="entry name" value="TYR_PHOSPHATASE_2"/>
    <property type="match status" value="1"/>
</dbReference>
<evidence type="ECO:0000259" key="2">
    <source>
        <dbReference type="PROSITE" id="PS50056"/>
    </source>
</evidence>
<sequence>MGISKVIGCVSTILFSASMYLKKSGRTYTPLPLLVGALVGYTVSVASHPAINLPSILGKSSYGSFPVWSKILFGPYLISVRLYVVLKRMKRNEALYNEISERLYVGGWPTAMSRLPPGDPAVIDCTCELPRSYFVPAESYLCIPLWDSRSPHPTQIESAVRWACQKRAEKKPIYIHCANGHGRSVCVMCALLVELGLAESWKDAEKMVREKRPLIRMNAHHRKDLEEWSKRRRSSRKG</sequence>
<feature type="domain" description="Tyrosine specific protein phosphatases" evidence="2">
    <location>
        <begin position="154"/>
        <end position="223"/>
    </location>
</feature>
<dbReference type="SMART" id="SM00195">
    <property type="entry name" value="DSPc"/>
    <property type="match status" value="1"/>
</dbReference>
<dbReference type="InterPro" id="IPR000387">
    <property type="entry name" value="Tyr_Pase_dom"/>
</dbReference>
<evidence type="ECO:0000313" key="4">
    <source>
        <dbReference type="Proteomes" id="UP001327560"/>
    </source>
</evidence>
<dbReference type="SUPFAM" id="SSF52799">
    <property type="entry name" value="(Phosphotyrosine protein) phosphatases II"/>
    <property type="match status" value="1"/>
</dbReference>
<dbReference type="AlphaFoldDB" id="A0AAQ3K3W0"/>
<dbReference type="Pfam" id="PF00782">
    <property type="entry name" value="DSPc"/>
    <property type="match status" value="1"/>
</dbReference>
<proteinExistence type="predicted"/>
<dbReference type="GO" id="GO:0016791">
    <property type="term" value="F:phosphatase activity"/>
    <property type="evidence" value="ECO:0007669"/>
    <property type="project" value="UniProtKB-ARBA"/>
</dbReference>
<keyword evidence="1" id="KW-0472">Membrane</keyword>
<feature type="transmembrane region" description="Helical" evidence="1">
    <location>
        <begin position="28"/>
        <end position="47"/>
    </location>
</feature>
<organism evidence="3 4">
    <name type="scientific">Canna indica</name>
    <name type="common">Indian-shot</name>
    <dbReference type="NCBI Taxonomy" id="4628"/>
    <lineage>
        <taxon>Eukaryota</taxon>
        <taxon>Viridiplantae</taxon>
        <taxon>Streptophyta</taxon>
        <taxon>Embryophyta</taxon>
        <taxon>Tracheophyta</taxon>
        <taxon>Spermatophyta</taxon>
        <taxon>Magnoliopsida</taxon>
        <taxon>Liliopsida</taxon>
        <taxon>Zingiberales</taxon>
        <taxon>Cannaceae</taxon>
        <taxon>Canna</taxon>
    </lineage>
</organism>
<dbReference type="Gene3D" id="3.90.190.10">
    <property type="entry name" value="Protein tyrosine phosphatase superfamily"/>
    <property type="match status" value="1"/>
</dbReference>
<reference evidence="3 4" key="1">
    <citation type="submission" date="2023-10" db="EMBL/GenBank/DDBJ databases">
        <title>Chromosome-scale genome assembly provides insights into flower coloration mechanisms of Canna indica.</title>
        <authorList>
            <person name="Li C."/>
        </authorList>
    </citation>
    <scope>NUCLEOTIDE SEQUENCE [LARGE SCALE GENOMIC DNA]</scope>
    <source>
        <tissue evidence="3">Flower</tissue>
    </source>
</reference>
<dbReference type="InterPro" id="IPR020422">
    <property type="entry name" value="TYR_PHOSPHATASE_DUAL_dom"/>
</dbReference>
<keyword evidence="1" id="KW-1133">Transmembrane helix</keyword>
<dbReference type="CDD" id="cd14527">
    <property type="entry name" value="DSP_bac"/>
    <property type="match status" value="1"/>
</dbReference>
<feature type="transmembrane region" description="Helical" evidence="1">
    <location>
        <begin position="67"/>
        <end position="86"/>
    </location>
</feature>
<gene>
    <name evidence="3" type="ORF">Cni_G10316</name>
</gene>
<keyword evidence="1" id="KW-0812">Transmembrane</keyword>
<keyword evidence="4" id="KW-1185">Reference proteome</keyword>